<dbReference type="InterPro" id="IPR051083">
    <property type="entry name" value="GrpII_Intron_Splice-Mob/Def"/>
</dbReference>
<dbReference type="GO" id="GO:0003723">
    <property type="term" value="F:RNA binding"/>
    <property type="evidence" value="ECO:0007669"/>
    <property type="project" value="InterPro"/>
</dbReference>
<dbReference type="InterPro" id="IPR043502">
    <property type="entry name" value="DNA/RNA_pol_sf"/>
</dbReference>
<keyword evidence="3" id="KW-0548">Nucleotidyltransferase</keyword>
<evidence type="ECO:0000256" key="3">
    <source>
        <dbReference type="ARBA" id="ARBA00022695"/>
    </source>
</evidence>
<dbReference type="InterPro" id="IPR000123">
    <property type="entry name" value="Reverse_transcriptase_msDNA"/>
</dbReference>
<comment type="similarity">
    <text evidence="8">Belongs to the bacterial reverse transcriptase family.</text>
</comment>
<evidence type="ECO:0000256" key="9">
    <source>
        <dbReference type="ARBA" id="ARBA00048173"/>
    </source>
</evidence>
<dbReference type="PRINTS" id="PR00866">
    <property type="entry name" value="RNADNAPOLMS"/>
</dbReference>
<evidence type="ECO:0000259" key="10">
    <source>
        <dbReference type="PROSITE" id="PS50878"/>
    </source>
</evidence>
<evidence type="ECO:0000256" key="7">
    <source>
        <dbReference type="ARBA" id="ARBA00023118"/>
    </source>
</evidence>
<dbReference type="NCBIfam" id="NF038233">
    <property type="entry name" value="retron_St85_RT"/>
    <property type="match status" value="1"/>
</dbReference>
<dbReference type="Proteomes" id="UP000220078">
    <property type="component" value="Unassembled WGS sequence"/>
</dbReference>
<dbReference type="GO" id="GO:0046872">
    <property type="term" value="F:metal ion binding"/>
    <property type="evidence" value="ECO:0007669"/>
    <property type="project" value="UniProtKB-KW"/>
</dbReference>
<dbReference type="CDD" id="cd03487">
    <property type="entry name" value="RT_Bac_retron_II"/>
    <property type="match status" value="1"/>
</dbReference>
<dbReference type="EC" id="2.7.7.49" evidence="1"/>
<comment type="caution">
    <text evidence="11">The sequence shown here is derived from an EMBL/GenBank/DDBJ whole genome shotgun (WGS) entry which is preliminary data.</text>
</comment>
<dbReference type="InterPro" id="IPR043128">
    <property type="entry name" value="Rev_trsase/Diguanyl_cyclase"/>
</dbReference>
<keyword evidence="4" id="KW-0479">Metal-binding</keyword>
<evidence type="ECO:0000313" key="11">
    <source>
        <dbReference type="EMBL" id="PEN83090.1"/>
    </source>
</evidence>
<accession>A0AB36SWE9</accession>
<dbReference type="InterPro" id="IPR000477">
    <property type="entry name" value="RT_dom"/>
</dbReference>
<evidence type="ECO:0000313" key="12">
    <source>
        <dbReference type="Proteomes" id="UP000220078"/>
    </source>
</evidence>
<dbReference type="AlphaFoldDB" id="A0AB36SWE9"/>
<dbReference type="PANTHER" id="PTHR34047:SF7">
    <property type="entry name" value="RNA-DIRECTED DNA POLYMERASE"/>
    <property type="match status" value="1"/>
</dbReference>
<sequence length="334" mass="38677">MDNNNNIASYFLGIPTINNQKDLANHLNLSEYTLHKIIKCTDKYYKEIRIPKKSGGTRRLACPSKKLKAVQAWILRNILDHLSVNPSATAFKKRTNITSNIERHTDNQFFLCLDIDNFFESIPQKNINNFFKALGYNKHVAFILAKICTYKGFLPQGGVTSPALSNLINIKLDKRISGYCSKRNIVYSRYADDFTFSSNNPNKLIQSIKILKKIINEENYQLNNNKTRIIRPGNAKKITGLLITDEGKISIGRKQRKILRATIYNSLNNNNLTIQEKIDIENHINGWLSFLKGIDYNSYQQLLKWKEEFEKKAKANKMAKQLEKEKFEEMLRSF</sequence>
<evidence type="ECO:0000256" key="4">
    <source>
        <dbReference type="ARBA" id="ARBA00022723"/>
    </source>
</evidence>
<protein>
    <recommendedName>
        <fullName evidence="1">RNA-directed DNA polymerase</fullName>
        <ecNumber evidence="1">2.7.7.49</ecNumber>
    </recommendedName>
</protein>
<proteinExistence type="inferred from homology"/>
<organism evidence="11 12">
    <name type="scientific">Bacillus toyonensis</name>
    <dbReference type="NCBI Taxonomy" id="155322"/>
    <lineage>
        <taxon>Bacteria</taxon>
        <taxon>Bacillati</taxon>
        <taxon>Bacillota</taxon>
        <taxon>Bacilli</taxon>
        <taxon>Bacillales</taxon>
        <taxon>Bacillaceae</taxon>
        <taxon>Bacillus</taxon>
        <taxon>Bacillus cereus group</taxon>
    </lineage>
</organism>
<dbReference type="Gene3D" id="3.30.70.270">
    <property type="match status" value="1"/>
</dbReference>
<dbReference type="RefSeq" id="WP_098127050.1">
    <property type="nucleotide sequence ID" value="NZ_NUAP01000066.1"/>
</dbReference>
<keyword evidence="5" id="KW-0460">Magnesium</keyword>
<dbReference type="PROSITE" id="PS50878">
    <property type="entry name" value="RT_POL"/>
    <property type="match status" value="1"/>
</dbReference>
<comment type="catalytic activity">
    <reaction evidence="9">
        <text>DNA(n) + a 2'-deoxyribonucleoside 5'-triphosphate = DNA(n+1) + diphosphate</text>
        <dbReference type="Rhea" id="RHEA:22508"/>
        <dbReference type="Rhea" id="RHEA-COMP:17339"/>
        <dbReference type="Rhea" id="RHEA-COMP:17340"/>
        <dbReference type="ChEBI" id="CHEBI:33019"/>
        <dbReference type="ChEBI" id="CHEBI:61560"/>
        <dbReference type="ChEBI" id="CHEBI:173112"/>
        <dbReference type="EC" id="2.7.7.49"/>
    </reaction>
</comment>
<evidence type="ECO:0000256" key="8">
    <source>
        <dbReference type="ARBA" id="ARBA00034120"/>
    </source>
</evidence>
<feature type="domain" description="Reverse transcriptase" evidence="10">
    <location>
        <begin position="31"/>
        <end position="243"/>
    </location>
</feature>
<dbReference type="PANTHER" id="PTHR34047">
    <property type="entry name" value="NUCLEAR INTRON MATURASE 1, MITOCHONDRIAL-RELATED"/>
    <property type="match status" value="1"/>
</dbReference>
<evidence type="ECO:0000256" key="6">
    <source>
        <dbReference type="ARBA" id="ARBA00022918"/>
    </source>
</evidence>
<name>A0AB36SWE9_9BACI</name>
<keyword evidence="6" id="KW-0695">RNA-directed DNA polymerase</keyword>
<keyword evidence="7" id="KW-0051">Antiviral defense</keyword>
<evidence type="ECO:0000256" key="5">
    <source>
        <dbReference type="ARBA" id="ARBA00022842"/>
    </source>
</evidence>
<evidence type="ECO:0000256" key="2">
    <source>
        <dbReference type="ARBA" id="ARBA00022679"/>
    </source>
</evidence>
<dbReference type="GO" id="GO:0003964">
    <property type="term" value="F:RNA-directed DNA polymerase activity"/>
    <property type="evidence" value="ECO:0007669"/>
    <property type="project" value="UniProtKB-KW"/>
</dbReference>
<dbReference type="Pfam" id="PF00078">
    <property type="entry name" value="RVT_1"/>
    <property type="match status" value="1"/>
</dbReference>
<dbReference type="GO" id="GO:0051607">
    <property type="term" value="P:defense response to virus"/>
    <property type="evidence" value="ECO:0007669"/>
    <property type="project" value="UniProtKB-KW"/>
</dbReference>
<evidence type="ECO:0000256" key="1">
    <source>
        <dbReference type="ARBA" id="ARBA00012493"/>
    </source>
</evidence>
<reference evidence="11 12" key="1">
    <citation type="submission" date="2017-09" db="EMBL/GenBank/DDBJ databases">
        <title>Large-scale bioinformatics analysis of Bacillus genomes uncovers conserved roles of natural products in bacterial physiology.</title>
        <authorList>
            <consortium name="Agbiome Team Llc"/>
            <person name="Bleich R.M."/>
            <person name="Kirk G.J."/>
            <person name="Santa Maria K.C."/>
            <person name="Allen S.E."/>
            <person name="Farag S."/>
            <person name="Shank E.A."/>
            <person name="Bowers A."/>
        </authorList>
    </citation>
    <scope>NUCLEOTIDE SEQUENCE [LARGE SCALE GENOMIC DNA]</scope>
    <source>
        <strain evidence="11 12">AFS027629</strain>
    </source>
</reference>
<gene>
    <name evidence="11" type="ORF">CN551_29320</name>
</gene>
<dbReference type="EMBL" id="NUAP01000066">
    <property type="protein sequence ID" value="PEN83090.1"/>
    <property type="molecule type" value="Genomic_DNA"/>
</dbReference>
<dbReference type="SUPFAM" id="SSF56672">
    <property type="entry name" value="DNA/RNA polymerases"/>
    <property type="match status" value="1"/>
</dbReference>
<keyword evidence="2" id="KW-0808">Transferase</keyword>